<organism evidence="1 2">
    <name type="scientific">Nephila pilipes</name>
    <name type="common">Giant wood spider</name>
    <name type="synonym">Nephila maculata</name>
    <dbReference type="NCBI Taxonomy" id="299642"/>
    <lineage>
        <taxon>Eukaryota</taxon>
        <taxon>Metazoa</taxon>
        <taxon>Ecdysozoa</taxon>
        <taxon>Arthropoda</taxon>
        <taxon>Chelicerata</taxon>
        <taxon>Arachnida</taxon>
        <taxon>Araneae</taxon>
        <taxon>Araneomorphae</taxon>
        <taxon>Entelegynae</taxon>
        <taxon>Araneoidea</taxon>
        <taxon>Nephilidae</taxon>
        <taxon>Nephila</taxon>
    </lineage>
</organism>
<keyword evidence="2" id="KW-1185">Reference proteome</keyword>
<evidence type="ECO:0000313" key="2">
    <source>
        <dbReference type="Proteomes" id="UP000887013"/>
    </source>
</evidence>
<reference evidence="1" key="1">
    <citation type="submission" date="2020-08" db="EMBL/GenBank/DDBJ databases">
        <title>Multicomponent nature underlies the extraordinary mechanical properties of spider dragline silk.</title>
        <authorList>
            <person name="Kono N."/>
            <person name="Nakamura H."/>
            <person name="Mori M."/>
            <person name="Yoshida Y."/>
            <person name="Ohtoshi R."/>
            <person name="Malay A.D."/>
            <person name="Moran D.A.P."/>
            <person name="Tomita M."/>
            <person name="Numata K."/>
            <person name="Arakawa K."/>
        </authorList>
    </citation>
    <scope>NUCLEOTIDE SEQUENCE</scope>
</reference>
<comment type="caution">
    <text evidence="1">The sequence shown here is derived from an EMBL/GenBank/DDBJ whole genome shotgun (WGS) entry which is preliminary data.</text>
</comment>
<evidence type="ECO:0000313" key="1">
    <source>
        <dbReference type="EMBL" id="GFU17551.1"/>
    </source>
</evidence>
<name>A0A8X6QBH4_NEPPI</name>
<gene>
    <name evidence="1" type="primary">ORF1_32</name>
    <name evidence="1" type="ORF">NPIL_74531</name>
</gene>
<dbReference type="AlphaFoldDB" id="A0A8X6QBH4"/>
<dbReference type="OrthoDB" id="8123891at2759"/>
<protein>
    <submittedName>
        <fullName evidence="1">Nucleic-acid-binding protein from transposon X-element</fullName>
    </submittedName>
</protein>
<sequence>MDLIQTVSPICANNTNIPHFLVILRKSPETRVIYNITNIGCFRVKIEALKKNSMSARCFITCQYFYHHSRFCNHTPKCIKCAGSHLSKDCKKTLQTPARCALCGGPPPANFSRCSKNPIKAKPVKVPTVSVWEERKKEAKMAP</sequence>
<dbReference type="EMBL" id="BMAW01126606">
    <property type="protein sequence ID" value="GFU17551.1"/>
    <property type="molecule type" value="Genomic_DNA"/>
</dbReference>
<accession>A0A8X6QBH4</accession>
<dbReference type="Proteomes" id="UP000887013">
    <property type="component" value="Unassembled WGS sequence"/>
</dbReference>
<proteinExistence type="predicted"/>